<dbReference type="AlphaFoldDB" id="A0A1L5FAH4"/>
<sequence length="706" mass="79064">MNIRKIGCLLLAILCLNFGILNQAEAAITPERIGGFTRYDTSVLICKNGWQESSDYAVIVSGQDFQDTLCAVPLAKKYNAPILLTPKDKLDNPVQWINLNKELYRLKVKKIFLIGGESSISPDIEHEFIDRGIEITRIDGKDKYDTSFKIAEIVGVENGIVMVNEKNYSDSITMSSIAASKGMPLILVPKTVDSTFQKSIEDISKYVPKVYVVGDSNLISDDIISRFNNADRILGKDEYEISVNALEKFQNDVNYDTVYLANEDDLSDGLLGSAVAALTSSPIILIKDKYDSRIQDYLRNKLNLIRKINVLGGQGVISDSTLESILLISKNEIINDNIVNTSMNEGEVNSIGKGIEHSAYNQLDEPTKTIQEESKYIISLINNSKIDLSAKVSSQEEKALGNMQKDVTIQVAGMNIQTTGWLVIDNTGIREVVKIPDILRPYLPKEVQEKQYIIMDPLAIISNGDNSSSDFRDMANFENNFQPQFESFLKKYSEGWNSGFDFITYKGLMRMDTEEGPKYAKTYNLKLTDVTFKSILDYTQKNFMQDKDFISFVKQLLITCIDLSKDGNKDIQKKQLENTFALMYSHPETALSNMKNFMDAVKDVNIIGDNGVDITYNICDGYIVGENGTVDLNTSIGKLISIINSASEKGEKITADNIKSALDLGFNFSVESYNRNKSVEINLPEVTETNSIDYNEIVKINNNKKK</sequence>
<accession>A0A1L5FAH4</accession>
<protein>
    <submittedName>
        <fullName evidence="2">Cell wall-binding repeat 2 family protein</fullName>
    </submittedName>
</protein>
<dbReference type="RefSeq" id="WP_073539631.1">
    <property type="nucleotide sequence ID" value="NZ_CP018335.1"/>
</dbReference>
<name>A0A1L5FAH4_CLOKL</name>
<evidence type="ECO:0000313" key="2">
    <source>
        <dbReference type="EMBL" id="APM40021.1"/>
    </source>
</evidence>
<gene>
    <name evidence="2" type="ORF">BS101_15385</name>
</gene>
<dbReference type="Proteomes" id="UP000184604">
    <property type="component" value="Chromosome"/>
</dbReference>
<evidence type="ECO:0000256" key="1">
    <source>
        <dbReference type="SAM" id="SignalP"/>
    </source>
</evidence>
<dbReference type="EMBL" id="CP018335">
    <property type="protein sequence ID" value="APM40021.1"/>
    <property type="molecule type" value="Genomic_DNA"/>
</dbReference>
<dbReference type="OrthoDB" id="1875486at2"/>
<evidence type="ECO:0000313" key="3">
    <source>
        <dbReference type="Proteomes" id="UP000184604"/>
    </source>
</evidence>
<dbReference type="PANTHER" id="PTHR30032">
    <property type="entry name" value="N-ACETYLMURAMOYL-L-ALANINE AMIDASE-RELATED"/>
    <property type="match status" value="1"/>
</dbReference>
<dbReference type="InterPro" id="IPR051922">
    <property type="entry name" value="Bact_Sporulation_Assoc"/>
</dbReference>
<feature type="chain" id="PRO_5012611509" evidence="1">
    <location>
        <begin position="27"/>
        <end position="706"/>
    </location>
</feature>
<dbReference type="Gene3D" id="3.40.50.12090">
    <property type="match status" value="1"/>
</dbReference>
<reference evidence="2 3" key="1">
    <citation type="submission" date="2016-12" db="EMBL/GenBank/DDBJ databases">
        <title>Complete genome sequence of Clostridium kluyveri JZZ isolated from the pit mud of a Chinese flavor liquor-making factory.</title>
        <authorList>
            <person name="Wang Y."/>
        </authorList>
    </citation>
    <scope>NUCLEOTIDE SEQUENCE [LARGE SCALE GENOMIC DNA]</scope>
    <source>
        <strain evidence="2 3">JZZ</strain>
    </source>
</reference>
<feature type="signal peptide" evidence="1">
    <location>
        <begin position="1"/>
        <end position="26"/>
    </location>
</feature>
<dbReference type="PANTHER" id="PTHR30032:SF8">
    <property type="entry name" value="GERMINATION-SPECIFIC N-ACETYLMURAMOYL-L-ALANINE AMIDASE"/>
    <property type="match status" value="1"/>
</dbReference>
<dbReference type="InterPro" id="IPR007253">
    <property type="entry name" value="Cell_wall-bd_2"/>
</dbReference>
<organism evidence="2 3">
    <name type="scientific">Clostridium kluyveri</name>
    <dbReference type="NCBI Taxonomy" id="1534"/>
    <lineage>
        <taxon>Bacteria</taxon>
        <taxon>Bacillati</taxon>
        <taxon>Bacillota</taxon>
        <taxon>Clostridia</taxon>
        <taxon>Eubacteriales</taxon>
        <taxon>Clostridiaceae</taxon>
        <taxon>Clostridium</taxon>
    </lineage>
</organism>
<dbReference type="Pfam" id="PF04122">
    <property type="entry name" value="CW_binding_2"/>
    <property type="match status" value="3"/>
</dbReference>
<keyword evidence="1" id="KW-0732">Signal</keyword>
<proteinExistence type="predicted"/>